<dbReference type="AlphaFoldDB" id="A0A8J5WFE3"/>
<feature type="region of interest" description="Disordered" evidence="1">
    <location>
        <begin position="1"/>
        <end position="31"/>
    </location>
</feature>
<organism evidence="2 3">
    <name type="scientific">Zizania palustris</name>
    <name type="common">Northern wild rice</name>
    <dbReference type="NCBI Taxonomy" id="103762"/>
    <lineage>
        <taxon>Eukaryota</taxon>
        <taxon>Viridiplantae</taxon>
        <taxon>Streptophyta</taxon>
        <taxon>Embryophyta</taxon>
        <taxon>Tracheophyta</taxon>
        <taxon>Spermatophyta</taxon>
        <taxon>Magnoliopsida</taxon>
        <taxon>Liliopsida</taxon>
        <taxon>Poales</taxon>
        <taxon>Poaceae</taxon>
        <taxon>BOP clade</taxon>
        <taxon>Oryzoideae</taxon>
        <taxon>Oryzeae</taxon>
        <taxon>Zizaniinae</taxon>
        <taxon>Zizania</taxon>
    </lineage>
</organism>
<dbReference type="Proteomes" id="UP000729402">
    <property type="component" value="Unassembled WGS sequence"/>
</dbReference>
<accession>A0A8J5WFE3</accession>
<feature type="compositionally biased region" description="Polar residues" evidence="1">
    <location>
        <begin position="21"/>
        <end position="30"/>
    </location>
</feature>
<gene>
    <name evidence="2" type="ORF">GUJ93_ZPchr0011g28347</name>
</gene>
<reference evidence="2" key="2">
    <citation type="submission" date="2021-02" db="EMBL/GenBank/DDBJ databases">
        <authorList>
            <person name="Kimball J.A."/>
            <person name="Haas M.W."/>
            <person name="Macchietto M."/>
            <person name="Kono T."/>
            <person name="Duquette J."/>
            <person name="Shao M."/>
        </authorList>
    </citation>
    <scope>NUCLEOTIDE SEQUENCE</scope>
    <source>
        <tissue evidence="2">Fresh leaf tissue</tissue>
    </source>
</reference>
<reference evidence="2" key="1">
    <citation type="journal article" date="2021" name="bioRxiv">
        <title>Whole Genome Assembly and Annotation of Northern Wild Rice, Zizania palustris L., Supports a Whole Genome Duplication in the Zizania Genus.</title>
        <authorList>
            <person name="Haas M."/>
            <person name="Kono T."/>
            <person name="Macchietto M."/>
            <person name="Millas R."/>
            <person name="McGilp L."/>
            <person name="Shao M."/>
            <person name="Duquette J."/>
            <person name="Hirsch C.N."/>
            <person name="Kimball J."/>
        </authorList>
    </citation>
    <scope>NUCLEOTIDE SEQUENCE</scope>
    <source>
        <tissue evidence="2">Fresh leaf tissue</tissue>
    </source>
</reference>
<dbReference type="EMBL" id="JAAALK010000081">
    <property type="protein sequence ID" value="KAG8090030.1"/>
    <property type="molecule type" value="Genomic_DNA"/>
</dbReference>
<evidence type="ECO:0000313" key="3">
    <source>
        <dbReference type="Proteomes" id="UP000729402"/>
    </source>
</evidence>
<comment type="caution">
    <text evidence="2">The sequence shown here is derived from an EMBL/GenBank/DDBJ whole genome shotgun (WGS) entry which is preliminary data.</text>
</comment>
<proteinExistence type="predicted"/>
<sequence length="89" mass="9725">MSHSIIIESTTSFEKTRGTLRASQQSTPSQPHHLLRLVVLRPPPAARQACGLPAYLPCPKPRRRGADHPHSRPASAGARDNLVLHPLPD</sequence>
<evidence type="ECO:0000313" key="2">
    <source>
        <dbReference type="EMBL" id="KAG8090030.1"/>
    </source>
</evidence>
<feature type="compositionally biased region" description="Polar residues" evidence="1">
    <location>
        <begin position="1"/>
        <end position="13"/>
    </location>
</feature>
<keyword evidence="3" id="KW-1185">Reference proteome</keyword>
<evidence type="ECO:0000256" key="1">
    <source>
        <dbReference type="SAM" id="MobiDB-lite"/>
    </source>
</evidence>
<name>A0A8J5WFE3_ZIZPA</name>
<protein>
    <submittedName>
        <fullName evidence="2">Uncharacterized protein</fullName>
    </submittedName>
</protein>
<feature type="region of interest" description="Disordered" evidence="1">
    <location>
        <begin position="57"/>
        <end position="89"/>
    </location>
</feature>